<organism evidence="2 3">
    <name type="scientific">Panicum virgatum</name>
    <name type="common">Blackwell switchgrass</name>
    <dbReference type="NCBI Taxonomy" id="38727"/>
    <lineage>
        <taxon>Eukaryota</taxon>
        <taxon>Viridiplantae</taxon>
        <taxon>Streptophyta</taxon>
        <taxon>Embryophyta</taxon>
        <taxon>Tracheophyta</taxon>
        <taxon>Spermatophyta</taxon>
        <taxon>Magnoliopsida</taxon>
        <taxon>Liliopsida</taxon>
        <taxon>Poales</taxon>
        <taxon>Poaceae</taxon>
        <taxon>PACMAD clade</taxon>
        <taxon>Panicoideae</taxon>
        <taxon>Panicodae</taxon>
        <taxon>Paniceae</taxon>
        <taxon>Panicinae</taxon>
        <taxon>Panicum</taxon>
        <taxon>Panicum sect. Hiantes</taxon>
    </lineage>
</organism>
<dbReference type="Proteomes" id="UP000823388">
    <property type="component" value="Chromosome 3N"/>
</dbReference>
<comment type="caution">
    <text evidence="2">The sequence shown here is derived from an EMBL/GenBank/DDBJ whole genome shotgun (WGS) entry which is preliminary data.</text>
</comment>
<dbReference type="AlphaFoldDB" id="A0A8T0UE71"/>
<evidence type="ECO:0000313" key="2">
    <source>
        <dbReference type="EMBL" id="KAG2619356.1"/>
    </source>
</evidence>
<gene>
    <name evidence="2" type="ORF">PVAP13_3NG141407</name>
</gene>
<feature type="region of interest" description="Disordered" evidence="1">
    <location>
        <begin position="80"/>
        <end position="181"/>
    </location>
</feature>
<feature type="compositionally biased region" description="Low complexity" evidence="1">
    <location>
        <begin position="148"/>
        <end position="165"/>
    </location>
</feature>
<evidence type="ECO:0000256" key="1">
    <source>
        <dbReference type="SAM" id="MobiDB-lite"/>
    </source>
</evidence>
<proteinExistence type="predicted"/>
<dbReference type="EMBL" id="CM029042">
    <property type="protein sequence ID" value="KAG2619356.1"/>
    <property type="molecule type" value="Genomic_DNA"/>
</dbReference>
<accession>A0A8T0UE71</accession>
<protein>
    <submittedName>
        <fullName evidence="2">Uncharacterized protein</fullName>
    </submittedName>
</protein>
<feature type="region of interest" description="Disordered" evidence="1">
    <location>
        <begin position="1"/>
        <end position="45"/>
    </location>
</feature>
<sequence>MRPSRRQRSSPKAGPILRRQRGLPCTPSPHTRPARRGPSLPAWGLTGTLLTLGASMPPRALSAMASVARLSLPCHLPAPLPPPPGRCASPLTLRRRRRRRSADAPLCPPQPVEVSRRRGRGAGPGLAAAERCSHIAASSSASRRRPSTRWSRSSSRRPSCPTRSWITSKRSSCGKAAALSC</sequence>
<reference evidence="2" key="1">
    <citation type="submission" date="2020-05" db="EMBL/GenBank/DDBJ databases">
        <title>WGS assembly of Panicum virgatum.</title>
        <authorList>
            <person name="Lovell J.T."/>
            <person name="Jenkins J."/>
            <person name="Shu S."/>
            <person name="Juenger T.E."/>
            <person name="Schmutz J."/>
        </authorList>
    </citation>
    <scope>NUCLEOTIDE SEQUENCE</scope>
    <source>
        <strain evidence="2">AP13</strain>
    </source>
</reference>
<evidence type="ECO:0000313" key="3">
    <source>
        <dbReference type="Proteomes" id="UP000823388"/>
    </source>
</evidence>
<name>A0A8T0UE71_PANVG</name>
<keyword evidence="3" id="KW-1185">Reference proteome</keyword>